<dbReference type="RefSeq" id="WP_012902614.1">
    <property type="nucleotide sequence ID" value="NC_013714.1"/>
</dbReference>
<dbReference type="Gene3D" id="1.20.120.530">
    <property type="entry name" value="GntR ligand-binding domain-like"/>
    <property type="match status" value="1"/>
</dbReference>
<dbReference type="GO" id="GO:0003677">
    <property type="term" value="F:DNA binding"/>
    <property type="evidence" value="ECO:0007669"/>
    <property type="project" value="UniProtKB-KW"/>
</dbReference>
<keyword evidence="2" id="KW-0238">DNA-binding</keyword>
<dbReference type="InterPro" id="IPR000524">
    <property type="entry name" value="Tscrpt_reg_HTH_GntR"/>
</dbReference>
<dbReference type="Pfam" id="PF07729">
    <property type="entry name" value="FCD"/>
    <property type="match status" value="1"/>
</dbReference>
<dbReference type="InterPro" id="IPR036390">
    <property type="entry name" value="WH_DNA-bd_sf"/>
</dbReference>
<dbReference type="PRINTS" id="PR00035">
    <property type="entry name" value="HTHGNTR"/>
</dbReference>
<dbReference type="InterPro" id="IPR011711">
    <property type="entry name" value="GntR_C"/>
</dbReference>
<dbReference type="SUPFAM" id="SSF46785">
    <property type="entry name" value="Winged helix' DNA-binding domain"/>
    <property type="match status" value="1"/>
</dbReference>
<dbReference type="HOGENOM" id="CLU_017584_9_3_11"/>
<dbReference type="GeneID" id="31607368"/>
<dbReference type="CDD" id="cd07377">
    <property type="entry name" value="WHTH_GntR"/>
    <property type="match status" value="1"/>
</dbReference>
<dbReference type="InterPro" id="IPR036388">
    <property type="entry name" value="WH-like_DNA-bd_sf"/>
</dbReference>
<evidence type="ECO:0000256" key="1">
    <source>
        <dbReference type="ARBA" id="ARBA00023015"/>
    </source>
</evidence>
<organism evidence="5 6">
    <name type="scientific">Bifidobacterium dentium (strain ATCC 27534 / DSM 20436 / JCM 1195 / Bd1)</name>
    <dbReference type="NCBI Taxonomy" id="401473"/>
    <lineage>
        <taxon>Bacteria</taxon>
        <taxon>Bacillati</taxon>
        <taxon>Actinomycetota</taxon>
        <taxon>Actinomycetes</taxon>
        <taxon>Bifidobacteriales</taxon>
        <taxon>Bifidobacteriaceae</taxon>
        <taxon>Bifidobacterium</taxon>
    </lineage>
</organism>
<dbReference type="InterPro" id="IPR008920">
    <property type="entry name" value="TF_FadR/GntR_C"/>
</dbReference>
<dbReference type="SMART" id="SM00895">
    <property type="entry name" value="FCD"/>
    <property type="match status" value="1"/>
</dbReference>
<sequence>MRTEQADTNTSRNSMQASIPPLALVSRNISAQIADHLENLIMTGTLVPGTRLPTERSLAEEFKVSRTSVREALSELESKHLIERVQGRGSTILDPMSNTRKLATMLEASDMELQNATELRESVEPHIAALAAERALPTHVAALESILEKETDESLSQEKSMKLDIQFHLLLAHATGNKLLLTVLQFAFKCTEHVRERSHQTATGRRISHLGHQLIFEAVTAHNTEGAEHAMKRHLADVHDVSALAS</sequence>
<evidence type="ECO:0000313" key="5">
    <source>
        <dbReference type="EMBL" id="ADB10801.1"/>
    </source>
</evidence>
<accession>D2Q7Z9</accession>
<dbReference type="PROSITE" id="PS50949">
    <property type="entry name" value="HTH_GNTR"/>
    <property type="match status" value="1"/>
</dbReference>
<keyword evidence="3" id="KW-0804">Transcription</keyword>
<evidence type="ECO:0000259" key="4">
    <source>
        <dbReference type="PROSITE" id="PS50949"/>
    </source>
</evidence>
<dbReference type="KEGG" id="bde:BDP_2248"/>
<dbReference type="GO" id="GO:0003700">
    <property type="term" value="F:DNA-binding transcription factor activity"/>
    <property type="evidence" value="ECO:0007669"/>
    <property type="project" value="InterPro"/>
</dbReference>
<keyword evidence="6" id="KW-1185">Reference proteome</keyword>
<dbReference type="Pfam" id="PF00392">
    <property type="entry name" value="GntR"/>
    <property type="match status" value="1"/>
</dbReference>
<dbReference type="SUPFAM" id="SSF48008">
    <property type="entry name" value="GntR ligand-binding domain-like"/>
    <property type="match status" value="1"/>
</dbReference>
<name>D2Q7Z9_BIFDB</name>
<evidence type="ECO:0000256" key="3">
    <source>
        <dbReference type="ARBA" id="ARBA00023163"/>
    </source>
</evidence>
<evidence type="ECO:0000256" key="2">
    <source>
        <dbReference type="ARBA" id="ARBA00023125"/>
    </source>
</evidence>
<dbReference type="PANTHER" id="PTHR43537">
    <property type="entry name" value="TRANSCRIPTIONAL REGULATOR, GNTR FAMILY"/>
    <property type="match status" value="1"/>
</dbReference>
<dbReference type="STRING" id="401473.BDP_2248"/>
<dbReference type="SMART" id="SM00345">
    <property type="entry name" value="HTH_GNTR"/>
    <property type="match status" value="1"/>
</dbReference>
<reference evidence="5 6" key="1">
    <citation type="journal article" date="2009" name="PLoS Genet.">
        <title>The Bifidobacterium dentium Bd1 genome sequence reflects its genetic adaptation to the human oral cavity.</title>
        <authorList>
            <person name="Ventura M."/>
            <person name="Turroni F."/>
            <person name="Zomer A."/>
            <person name="Foroni E."/>
            <person name="Giubellini V."/>
            <person name="Bottacini F."/>
            <person name="Canchaya C."/>
            <person name="Claesson M.J."/>
            <person name="He F."/>
            <person name="Mantzourani M."/>
            <person name="Mulas L."/>
            <person name="Ferrarini A."/>
            <person name="Gao B."/>
            <person name="Delledonne M."/>
            <person name="Henrissat B."/>
            <person name="Coutinho P."/>
            <person name="Oggioni M."/>
            <person name="Gupta R.S."/>
            <person name="Zhang Z."/>
            <person name="Beighton D."/>
            <person name="Fitzgerald G.F."/>
            <person name="O'Toole P.W."/>
            <person name="van Sinderen D."/>
        </authorList>
    </citation>
    <scope>NUCLEOTIDE SEQUENCE [LARGE SCALE GENOMIC DNA]</scope>
    <source>
        <strain evidence="6">ATCC 27534 / DSM 20436 / JCM 1195 / Bd1</strain>
    </source>
</reference>
<gene>
    <name evidence="5" type="ordered locus">BDP_2248</name>
</gene>
<dbReference type="EMBL" id="CP001750">
    <property type="protein sequence ID" value="ADB10801.1"/>
    <property type="molecule type" value="Genomic_DNA"/>
</dbReference>
<dbReference type="eggNOG" id="COG2186">
    <property type="taxonomic scope" value="Bacteria"/>
</dbReference>
<evidence type="ECO:0000313" key="6">
    <source>
        <dbReference type="Proteomes" id="UP000008693"/>
    </source>
</evidence>
<proteinExistence type="predicted"/>
<keyword evidence="1" id="KW-0805">Transcription regulation</keyword>
<dbReference type="PANTHER" id="PTHR43537:SF5">
    <property type="entry name" value="UXU OPERON TRANSCRIPTIONAL REGULATOR"/>
    <property type="match status" value="1"/>
</dbReference>
<dbReference type="Gene3D" id="1.10.10.10">
    <property type="entry name" value="Winged helix-like DNA-binding domain superfamily/Winged helix DNA-binding domain"/>
    <property type="match status" value="1"/>
</dbReference>
<protein>
    <submittedName>
        <fullName evidence="5">Transcriptional regulator, GntR family</fullName>
    </submittedName>
</protein>
<feature type="domain" description="HTH gntR-type" evidence="4">
    <location>
        <begin position="27"/>
        <end position="95"/>
    </location>
</feature>
<dbReference type="Proteomes" id="UP000008693">
    <property type="component" value="Chromosome"/>
</dbReference>
<dbReference type="AlphaFoldDB" id="D2Q7Z9"/>